<keyword evidence="12" id="KW-1133">Transmembrane helix</keyword>
<dbReference type="InterPro" id="IPR036890">
    <property type="entry name" value="HATPase_C_sf"/>
</dbReference>
<organism evidence="14 15">
    <name type="scientific">Actinoplanes siamensis</name>
    <dbReference type="NCBI Taxonomy" id="1223317"/>
    <lineage>
        <taxon>Bacteria</taxon>
        <taxon>Bacillati</taxon>
        <taxon>Actinomycetota</taxon>
        <taxon>Actinomycetes</taxon>
        <taxon>Micromonosporales</taxon>
        <taxon>Micromonosporaceae</taxon>
        <taxon>Actinoplanes</taxon>
    </lineage>
</organism>
<dbReference type="RefSeq" id="WP_203680330.1">
    <property type="nucleotide sequence ID" value="NZ_BOMW01000027.1"/>
</dbReference>
<dbReference type="EMBL" id="BOMW01000027">
    <property type="protein sequence ID" value="GIF05535.1"/>
    <property type="molecule type" value="Genomic_DNA"/>
</dbReference>
<keyword evidence="6" id="KW-0547">Nucleotide-binding</keyword>
<evidence type="ECO:0000256" key="8">
    <source>
        <dbReference type="ARBA" id="ARBA00022840"/>
    </source>
</evidence>
<dbReference type="InterPro" id="IPR005467">
    <property type="entry name" value="His_kinase_dom"/>
</dbReference>
<dbReference type="GO" id="GO:0000156">
    <property type="term" value="F:phosphorelay response regulator activity"/>
    <property type="evidence" value="ECO:0007669"/>
    <property type="project" value="TreeGrafter"/>
</dbReference>
<comment type="catalytic activity">
    <reaction evidence="1">
        <text>ATP + protein L-histidine = ADP + protein N-phospho-L-histidine.</text>
        <dbReference type="EC" id="2.7.13.3"/>
    </reaction>
</comment>
<dbReference type="Gene3D" id="1.10.287.130">
    <property type="match status" value="1"/>
</dbReference>
<evidence type="ECO:0000256" key="5">
    <source>
        <dbReference type="ARBA" id="ARBA00022679"/>
    </source>
</evidence>
<dbReference type="SUPFAM" id="SSF47384">
    <property type="entry name" value="Homodimeric domain of signal transducing histidine kinase"/>
    <property type="match status" value="1"/>
</dbReference>
<dbReference type="SUPFAM" id="SSF55874">
    <property type="entry name" value="ATPase domain of HSP90 chaperone/DNA topoisomerase II/histidine kinase"/>
    <property type="match status" value="1"/>
</dbReference>
<dbReference type="Pfam" id="PF02518">
    <property type="entry name" value="HATPase_c"/>
    <property type="match status" value="1"/>
</dbReference>
<dbReference type="CDD" id="cd00082">
    <property type="entry name" value="HisKA"/>
    <property type="match status" value="1"/>
</dbReference>
<name>A0A919N722_9ACTN</name>
<dbReference type="CDD" id="cd00075">
    <property type="entry name" value="HATPase"/>
    <property type="match status" value="1"/>
</dbReference>
<evidence type="ECO:0000256" key="11">
    <source>
        <dbReference type="SAM" id="MobiDB-lite"/>
    </source>
</evidence>
<dbReference type="PROSITE" id="PS50109">
    <property type="entry name" value="HIS_KIN"/>
    <property type="match status" value="1"/>
</dbReference>
<evidence type="ECO:0000313" key="15">
    <source>
        <dbReference type="Proteomes" id="UP000629619"/>
    </source>
</evidence>
<dbReference type="SMART" id="SM00387">
    <property type="entry name" value="HATPase_c"/>
    <property type="match status" value="1"/>
</dbReference>
<dbReference type="InterPro" id="IPR003661">
    <property type="entry name" value="HisK_dim/P_dom"/>
</dbReference>
<dbReference type="PANTHER" id="PTHR42878:SF7">
    <property type="entry name" value="SENSOR HISTIDINE KINASE GLRK"/>
    <property type="match status" value="1"/>
</dbReference>
<dbReference type="AlphaFoldDB" id="A0A919N722"/>
<dbReference type="InterPro" id="IPR003594">
    <property type="entry name" value="HATPase_dom"/>
</dbReference>
<dbReference type="GO" id="GO:0005524">
    <property type="term" value="F:ATP binding"/>
    <property type="evidence" value="ECO:0007669"/>
    <property type="project" value="UniProtKB-KW"/>
</dbReference>
<dbReference type="Proteomes" id="UP000629619">
    <property type="component" value="Unassembled WGS sequence"/>
</dbReference>
<evidence type="ECO:0000256" key="7">
    <source>
        <dbReference type="ARBA" id="ARBA00022777"/>
    </source>
</evidence>
<dbReference type="Pfam" id="PF00512">
    <property type="entry name" value="HisKA"/>
    <property type="match status" value="1"/>
</dbReference>
<dbReference type="PRINTS" id="PR00344">
    <property type="entry name" value="BCTRLSENSOR"/>
</dbReference>
<keyword evidence="12" id="KW-0812">Transmembrane</keyword>
<comment type="subcellular location">
    <subcellularLocation>
        <location evidence="2">Cell membrane</location>
    </subcellularLocation>
</comment>
<evidence type="ECO:0000259" key="13">
    <source>
        <dbReference type="PROSITE" id="PS50109"/>
    </source>
</evidence>
<dbReference type="GO" id="GO:0005886">
    <property type="term" value="C:plasma membrane"/>
    <property type="evidence" value="ECO:0007669"/>
    <property type="project" value="UniProtKB-SubCell"/>
</dbReference>
<gene>
    <name evidence="14" type="ORF">Asi03nite_30730</name>
</gene>
<keyword evidence="9" id="KW-0902">Two-component regulatory system</keyword>
<dbReference type="GO" id="GO:0030295">
    <property type="term" value="F:protein kinase activator activity"/>
    <property type="evidence" value="ECO:0007669"/>
    <property type="project" value="TreeGrafter"/>
</dbReference>
<sequence length="449" mass="47668">MTATLEVRTLRRARWRIGILVGLAIGVLLAMAGAISYEVLRHSQEQQIGRELAYGVRRGVIAGPPACSWIFRYAADGTWMTGDRSAPPGVPLREDVDRVVATGAAQTRQVDRDGTTYWVRTEPREGSIVQAVFDARFQNADRQHLLTAFLLAAAAGLLAAILTAVMVGHRAVAPLAEALGRQRRFVADASHELRTPIAQVHTRAQLLARRAAQAGADSHDLDRLVGTTRRLGEIVDELLLSARLAADPVHLPPGGPVDLTRLATEEIERAPERPALVTLRTPPGPVPVTGVESALRRVVSELLNNALTHTSDGHVTVTVRRGEASRAFRRGTAELVVADTGDGFDPADAERIFDRFHRGAGPGAGAGERRFGLGLALLREVVTSHGGTITADGHRGVGATFTVRLPLAGDPADNPAAAATTRRRSRRSSPPAPPAASSAARSGTGRTAG</sequence>
<feature type="domain" description="Histidine kinase" evidence="13">
    <location>
        <begin position="188"/>
        <end position="409"/>
    </location>
</feature>
<dbReference type="InterPro" id="IPR050351">
    <property type="entry name" value="BphY/WalK/GraS-like"/>
</dbReference>
<feature type="compositionally biased region" description="Low complexity" evidence="11">
    <location>
        <begin position="435"/>
        <end position="449"/>
    </location>
</feature>
<protein>
    <recommendedName>
        <fullName evidence="10">Sensor-like histidine kinase SenX3</fullName>
        <ecNumber evidence="3">2.7.13.3</ecNumber>
    </recommendedName>
</protein>
<evidence type="ECO:0000256" key="4">
    <source>
        <dbReference type="ARBA" id="ARBA00022553"/>
    </source>
</evidence>
<evidence type="ECO:0000256" key="3">
    <source>
        <dbReference type="ARBA" id="ARBA00012438"/>
    </source>
</evidence>
<evidence type="ECO:0000256" key="1">
    <source>
        <dbReference type="ARBA" id="ARBA00000085"/>
    </source>
</evidence>
<evidence type="ECO:0000313" key="14">
    <source>
        <dbReference type="EMBL" id="GIF05535.1"/>
    </source>
</evidence>
<evidence type="ECO:0000256" key="10">
    <source>
        <dbReference type="ARBA" id="ARBA00039401"/>
    </source>
</evidence>
<feature type="transmembrane region" description="Helical" evidence="12">
    <location>
        <begin position="145"/>
        <end position="167"/>
    </location>
</feature>
<feature type="region of interest" description="Disordered" evidence="11">
    <location>
        <begin position="405"/>
        <end position="449"/>
    </location>
</feature>
<feature type="compositionally biased region" description="Low complexity" evidence="11">
    <location>
        <begin position="408"/>
        <end position="420"/>
    </location>
</feature>
<dbReference type="GO" id="GO:0000155">
    <property type="term" value="F:phosphorelay sensor kinase activity"/>
    <property type="evidence" value="ECO:0007669"/>
    <property type="project" value="InterPro"/>
</dbReference>
<dbReference type="EC" id="2.7.13.3" evidence="3"/>
<accession>A0A919N722</accession>
<dbReference type="SMART" id="SM00388">
    <property type="entry name" value="HisKA"/>
    <property type="match status" value="1"/>
</dbReference>
<dbReference type="Gene3D" id="3.30.565.10">
    <property type="entry name" value="Histidine kinase-like ATPase, C-terminal domain"/>
    <property type="match status" value="1"/>
</dbReference>
<dbReference type="PANTHER" id="PTHR42878">
    <property type="entry name" value="TWO-COMPONENT HISTIDINE KINASE"/>
    <property type="match status" value="1"/>
</dbReference>
<dbReference type="GO" id="GO:0007234">
    <property type="term" value="P:osmosensory signaling via phosphorelay pathway"/>
    <property type="evidence" value="ECO:0007669"/>
    <property type="project" value="TreeGrafter"/>
</dbReference>
<keyword evidence="15" id="KW-1185">Reference proteome</keyword>
<proteinExistence type="predicted"/>
<dbReference type="InterPro" id="IPR004358">
    <property type="entry name" value="Sig_transdc_His_kin-like_C"/>
</dbReference>
<feature type="transmembrane region" description="Helical" evidence="12">
    <location>
        <begin position="15"/>
        <end position="40"/>
    </location>
</feature>
<dbReference type="InterPro" id="IPR036097">
    <property type="entry name" value="HisK_dim/P_sf"/>
</dbReference>
<keyword evidence="7 14" id="KW-0418">Kinase</keyword>
<evidence type="ECO:0000256" key="2">
    <source>
        <dbReference type="ARBA" id="ARBA00004236"/>
    </source>
</evidence>
<keyword evidence="5" id="KW-0808">Transferase</keyword>
<evidence type="ECO:0000256" key="6">
    <source>
        <dbReference type="ARBA" id="ARBA00022741"/>
    </source>
</evidence>
<evidence type="ECO:0000256" key="12">
    <source>
        <dbReference type="SAM" id="Phobius"/>
    </source>
</evidence>
<keyword evidence="4" id="KW-0597">Phosphoprotein</keyword>
<comment type="caution">
    <text evidence="14">The sequence shown here is derived from an EMBL/GenBank/DDBJ whole genome shotgun (WGS) entry which is preliminary data.</text>
</comment>
<evidence type="ECO:0000256" key="9">
    <source>
        <dbReference type="ARBA" id="ARBA00023012"/>
    </source>
</evidence>
<keyword evidence="8" id="KW-0067">ATP-binding</keyword>
<keyword evidence="12" id="KW-0472">Membrane</keyword>
<reference evidence="14" key="1">
    <citation type="submission" date="2021-01" db="EMBL/GenBank/DDBJ databases">
        <title>Whole genome shotgun sequence of Actinoplanes siamensis NBRC 109076.</title>
        <authorList>
            <person name="Komaki H."/>
            <person name="Tamura T."/>
        </authorList>
    </citation>
    <scope>NUCLEOTIDE SEQUENCE</scope>
    <source>
        <strain evidence="14">NBRC 109076</strain>
    </source>
</reference>